<dbReference type="AlphaFoldDB" id="A0A1Y6D4W2"/>
<dbReference type="Pfam" id="PF09899">
    <property type="entry name" value="DUF2126"/>
    <property type="match status" value="1"/>
</dbReference>
<feature type="compositionally biased region" description="Pro residues" evidence="1">
    <location>
        <begin position="551"/>
        <end position="561"/>
    </location>
</feature>
<dbReference type="EMBL" id="FXAM01000001">
    <property type="protein sequence ID" value="SMF95903.1"/>
    <property type="molecule type" value="Genomic_DNA"/>
</dbReference>
<feature type="domain" description="Transglutaminase-like" evidence="2">
    <location>
        <begin position="172"/>
        <end position="248"/>
    </location>
</feature>
<dbReference type="InterPro" id="IPR018667">
    <property type="entry name" value="DUF2126"/>
</dbReference>
<dbReference type="InterPro" id="IPR013589">
    <property type="entry name" value="Bac_transglu_N"/>
</dbReference>
<proteinExistence type="predicted"/>
<dbReference type="InterPro" id="IPR038765">
    <property type="entry name" value="Papain-like_cys_pep_sf"/>
</dbReference>
<dbReference type="RefSeq" id="WP_085214528.1">
    <property type="nucleotide sequence ID" value="NZ_FXAM01000001.1"/>
</dbReference>
<keyword evidence="4" id="KW-1185">Reference proteome</keyword>
<evidence type="ECO:0000256" key="1">
    <source>
        <dbReference type="SAM" id="MobiDB-lite"/>
    </source>
</evidence>
<dbReference type="Gene3D" id="3.10.620.30">
    <property type="match status" value="1"/>
</dbReference>
<feature type="region of interest" description="Disordered" evidence="1">
    <location>
        <begin position="550"/>
        <end position="583"/>
    </location>
</feature>
<evidence type="ECO:0000259" key="2">
    <source>
        <dbReference type="SMART" id="SM00460"/>
    </source>
</evidence>
<dbReference type="PANTHER" id="PTHR33490:SF1">
    <property type="entry name" value="SLL1233 PROTEIN"/>
    <property type="match status" value="1"/>
</dbReference>
<organism evidence="3 4">
    <name type="scientific">Methylomagnum ishizawai</name>
    <dbReference type="NCBI Taxonomy" id="1760988"/>
    <lineage>
        <taxon>Bacteria</taxon>
        <taxon>Pseudomonadati</taxon>
        <taxon>Pseudomonadota</taxon>
        <taxon>Gammaproteobacteria</taxon>
        <taxon>Methylococcales</taxon>
        <taxon>Methylococcaceae</taxon>
        <taxon>Methylomagnum</taxon>
    </lineage>
</organism>
<dbReference type="InterPro" id="IPR002931">
    <property type="entry name" value="Transglutaminase-like"/>
</dbReference>
<dbReference type="SUPFAM" id="SSF54001">
    <property type="entry name" value="Cysteine proteinases"/>
    <property type="match status" value="1"/>
</dbReference>
<sequence length="1117" mass="126224">MAILVGIEHSTHYRYDRPISLSPHVIRLRPAPHTRTPVHEYHLDIEPQNHRVYWQQDPFGNTVARVVFPEQVTELKIGVRLVAEMTVINPFDFFVEQYAEHYPFQYDPLLRHELEPYFEVTERGPLLMEWLGGVERRKIHINDFLVAINQKLQQHIGYTIRLDPGIQACEETLGLRTGSCRDTGWLLVQILRHLGLAARFVSGYLIQLTADQKSLDGPSGPEQDFTDLHAWTEVYIPGAGWIGLDPTSGLFAGEGHIPLACTPDAVSAAPVTGYTDKCEVIDFRFANIVKRVHEDPRVTKPYTEAQWEDIRLLGRRVDEELRELGVRLTMGGEPTFVSIDDMEGPEWNTEALGSHKRERAGVLLKALRERFAPGGLLHYGQGKWYPGEPLPRWALGCFWRADGAPLWRDASLIADEKRDYGFGPVEARRFAERLAERLGVNPDHLTPGFEDWIYYLWREANQPANYDAIALPASPRYSDDLGLALSRGLDRTVGYALPILWDWSRNGWHSAPWQFPCNAMYLMPGNSPMGLRLPIARLPWAAEVEAETWIEPPPQPRPPEPFHLGTGQAPEPPKHPKPLAADAAPEAIRQRFKHWVGVPHTALCIEPRHGRLHIFMPPLNLPDHYAALLTAIENTAAEFRMPVIIEGYEPPNSSALKFLKVTPDPGVIEVNIHPAADWEALEANTVALYEEARLTRLGTEKFMLDGRHTGTGGGNHVTLGSVTPLDSPFLRRPDVLRSLLTFWQHHPSLSYLFSGTFIGPTSQAPRVDERGSHLLDELEISLDEIDNALPWVVDRALRNFLSDLTGNTHRAEFCIDKLHSPDSASGRQGLLEFRGFEMPPHAQMSLAQMLLLRAMMAHFWKTPYRHPLIRWGTRLHDRFLLPHYVWADFRSAIADLNTGGHGFDAAWYEPFLEFRFPHYGLVRYEGVTLELRMALEPWLVLGEEAGAQRQARVVDSAVERLQVKCSGLDTERYFVTCNGRRLPLQATGPDGEYVAGVRYKAWKAAFGLHPAIEMHAPLVFDLFDRRLGRSVGGCVYHVAHPGGRSYDSFPINAYEAESRRISRFWSWGHTAGEAGPPGWARQLASHYGAVPGSFAREPQAEAPNPDFPCTLDLRRPL</sequence>
<dbReference type="PANTHER" id="PTHR33490">
    <property type="entry name" value="BLR5614 PROTEIN-RELATED"/>
    <property type="match status" value="1"/>
</dbReference>
<dbReference type="SMART" id="SM00460">
    <property type="entry name" value="TGc"/>
    <property type="match status" value="1"/>
</dbReference>
<accession>A0A1Y6D4W2</accession>
<name>A0A1Y6D4W2_9GAMM</name>
<dbReference type="Pfam" id="PF08379">
    <property type="entry name" value="Bact_transglu_N"/>
    <property type="match status" value="1"/>
</dbReference>
<gene>
    <name evidence="3" type="ORF">SAMN02949497_3280</name>
</gene>
<evidence type="ECO:0000313" key="3">
    <source>
        <dbReference type="EMBL" id="SMF95903.1"/>
    </source>
</evidence>
<dbReference type="Pfam" id="PF01841">
    <property type="entry name" value="Transglut_core"/>
    <property type="match status" value="1"/>
</dbReference>
<evidence type="ECO:0000313" key="4">
    <source>
        <dbReference type="Proteomes" id="UP000192923"/>
    </source>
</evidence>
<dbReference type="OrthoDB" id="9804872at2"/>
<dbReference type="STRING" id="1760988.SAMN02949497_3280"/>
<dbReference type="Proteomes" id="UP000192923">
    <property type="component" value="Unassembled WGS sequence"/>
</dbReference>
<protein>
    <submittedName>
        <fullName evidence="3">Uncharacterized conserved protein, DUF2126 family</fullName>
    </submittedName>
</protein>
<reference evidence="3 4" key="1">
    <citation type="submission" date="2016-12" db="EMBL/GenBank/DDBJ databases">
        <authorList>
            <person name="Song W.-J."/>
            <person name="Kurnit D.M."/>
        </authorList>
    </citation>
    <scope>NUCLEOTIDE SEQUENCE [LARGE SCALE GENOMIC DNA]</scope>
    <source>
        <strain evidence="3 4">175</strain>
    </source>
</reference>